<dbReference type="AlphaFoldDB" id="R7QPF7"/>
<name>R7QPF7_CHOCR</name>
<protein>
    <submittedName>
        <fullName evidence="1">Uncharacterized protein</fullName>
    </submittedName>
</protein>
<dbReference type="EMBL" id="HG002094">
    <property type="protein sequence ID" value="CDF39969.1"/>
    <property type="molecule type" value="Genomic_DNA"/>
</dbReference>
<dbReference type="RefSeq" id="XP_005710263.1">
    <property type="nucleotide sequence ID" value="XM_005710206.1"/>
</dbReference>
<dbReference type="Gramene" id="CDF39969">
    <property type="protein sequence ID" value="CDF39969"/>
    <property type="gene ID" value="CHC_T00006925001"/>
</dbReference>
<dbReference type="GeneID" id="17317983"/>
<evidence type="ECO:0000313" key="2">
    <source>
        <dbReference type="Proteomes" id="UP000012073"/>
    </source>
</evidence>
<organism evidence="1 2">
    <name type="scientific">Chondrus crispus</name>
    <name type="common">Carrageen Irish moss</name>
    <name type="synonym">Polymorpha crispa</name>
    <dbReference type="NCBI Taxonomy" id="2769"/>
    <lineage>
        <taxon>Eukaryota</taxon>
        <taxon>Rhodophyta</taxon>
        <taxon>Florideophyceae</taxon>
        <taxon>Rhodymeniophycidae</taxon>
        <taxon>Gigartinales</taxon>
        <taxon>Gigartinaceae</taxon>
        <taxon>Chondrus</taxon>
    </lineage>
</organism>
<accession>R7QPF7</accession>
<reference evidence="2" key="1">
    <citation type="journal article" date="2013" name="Proc. Natl. Acad. Sci. U.S.A.">
        <title>Genome structure and metabolic features in the red seaweed Chondrus crispus shed light on evolution of the Archaeplastida.</title>
        <authorList>
            <person name="Collen J."/>
            <person name="Porcel B."/>
            <person name="Carre W."/>
            <person name="Ball S.G."/>
            <person name="Chaparro C."/>
            <person name="Tonon T."/>
            <person name="Barbeyron T."/>
            <person name="Michel G."/>
            <person name="Noel B."/>
            <person name="Valentin K."/>
            <person name="Elias M."/>
            <person name="Artiguenave F."/>
            <person name="Arun A."/>
            <person name="Aury J.M."/>
            <person name="Barbosa-Neto J.F."/>
            <person name="Bothwell J.H."/>
            <person name="Bouget F.Y."/>
            <person name="Brillet L."/>
            <person name="Cabello-Hurtado F."/>
            <person name="Capella-Gutierrez S."/>
            <person name="Charrier B."/>
            <person name="Cladiere L."/>
            <person name="Cock J.M."/>
            <person name="Coelho S.M."/>
            <person name="Colleoni C."/>
            <person name="Czjzek M."/>
            <person name="Da Silva C."/>
            <person name="Delage L."/>
            <person name="Denoeud F."/>
            <person name="Deschamps P."/>
            <person name="Dittami S.M."/>
            <person name="Gabaldon T."/>
            <person name="Gachon C.M."/>
            <person name="Groisillier A."/>
            <person name="Herve C."/>
            <person name="Jabbari K."/>
            <person name="Katinka M."/>
            <person name="Kloareg B."/>
            <person name="Kowalczyk N."/>
            <person name="Labadie K."/>
            <person name="Leblanc C."/>
            <person name="Lopez P.J."/>
            <person name="McLachlan D.H."/>
            <person name="Meslet-Cladiere L."/>
            <person name="Moustafa A."/>
            <person name="Nehr Z."/>
            <person name="Nyvall Collen P."/>
            <person name="Panaud O."/>
            <person name="Partensky F."/>
            <person name="Poulain J."/>
            <person name="Rensing S.A."/>
            <person name="Rousvoal S."/>
            <person name="Samson G."/>
            <person name="Symeonidi A."/>
            <person name="Weissenbach J."/>
            <person name="Zambounis A."/>
            <person name="Wincker P."/>
            <person name="Boyen C."/>
        </authorList>
    </citation>
    <scope>NUCLEOTIDE SEQUENCE [LARGE SCALE GENOMIC DNA]</scope>
    <source>
        <strain evidence="2">cv. Stackhouse</strain>
    </source>
</reference>
<keyword evidence="2" id="KW-1185">Reference proteome</keyword>
<proteinExistence type="predicted"/>
<gene>
    <name evidence="1" type="ORF">CHC_T00006925001</name>
</gene>
<evidence type="ECO:0000313" key="1">
    <source>
        <dbReference type="EMBL" id="CDF39969.1"/>
    </source>
</evidence>
<sequence>MNEEKNQNDCAHNQKASIVPGSSNSLRKNALFIYNARFESVRLSWPSLCQVLRPGSGPRLCPPPILN</sequence>
<dbReference type="Proteomes" id="UP000012073">
    <property type="component" value="Unassembled WGS sequence"/>
</dbReference>
<dbReference type="KEGG" id="ccp:CHC_T00006925001"/>